<keyword evidence="1" id="KW-0812">Transmembrane</keyword>
<protein>
    <submittedName>
        <fullName evidence="2">Uncharacterized protein</fullName>
    </submittedName>
</protein>
<keyword evidence="1" id="KW-1133">Transmembrane helix</keyword>
<dbReference type="Proteomes" id="UP000266861">
    <property type="component" value="Unassembled WGS sequence"/>
</dbReference>
<keyword evidence="3" id="KW-1185">Reference proteome</keyword>
<evidence type="ECO:0000313" key="2">
    <source>
        <dbReference type="EMBL" id="RHZ64209.1"/>
    </source>
</evidence>
<sequence length="156" mass="17488">MTSSCSLHAQLEAFVEGRNHTAKFHQNTVVLEADWESTEADTFVLKIDNTNSSNKKSGSLLQSNSYVLLEISVLPNLAQQEILNISLDKLNFQISVPQRDVPYIPEGIESIPIATRIFGLPIITCLLLALLIIVIIWIWSIWNAKKKSASPLYRPK</sequence>
<comment type="caution">
    <text evidence="2">The sequence shown here is derived from an EMBL/GenBank/DDBJ whole genome shotgun (WGS) entry which is preliminary data.</text>
</comment>
<reference evidence="2 3" key="1">
    <citation type="submission" date="2018-08" db="EMBL/GenBank/DDBJ databases">
        <title>Genome and evolution of the arbuscular mycorrhizal fungus Diversispora epigaea (formerly Glomus versiforme) and its bacterial endosymbionts.</title>
        <authorList>
            <person name="Sun X."/>
            <person name="Fei Z."/>
            <person name="Harrison M."/>
        </authorList>
    </citation>
    <scope>NUCLEOTIDE SEQUENCE [LARGE SCALE GENOMIC DNA]</scope>
    <source>
        <strain evidence="2 3">IT104</strain>
    </source>
</reference>
<dbReference type="AlphaFoldDB" id="A0A397HM50"/>
<evidence type="ECO:0000256" key="1">
    <source>
        <dbReference type="SAM" id="Phobius"/>
    </source>
</evidence>
<gene>
    <name evidence="2" type="ORF">Glove_326g171</name>
</gene>
<name>A0A397HM50_9GLOM</name>
<dbReference type="EMBL" id="PQFF01000298">
    <property type="protein sequence ID" value="RHZ64209.1"/>
    <property type="molecule type" value="Genomic_DNA"/>
</dbReference>
<keyword evidence="1" id="KW-0472">Membrane</keyword>
<organism evidence="2 3">
    <name type="scientific">Diversispora epigaea</name>
    <dbReference type="NCBI Taxonomy" id="1348612"/>
    <lineage>
        <taxon>Eukaryota</taxon>
        <taxon>Fungi</taxon>
        <taxon>Fungi incertae sedis</taxon>
        <taxon>Mucoromycota</taxon>
        <taxon>Glomeromycotina</taxon>
        <taxon>Glomeromycetes</taxon>
        <taxon>Diversisporales</taxon>
        <taxon>Diversisporaceae</taxon>
        <taxon>Diversispora</taxon>
    </lineage>
</organism>
<proteinExistence type="predicted"/>
<feature type="transmembrane region" description="Helical" evidence="1">
    <location>
        <begin position="118"/>
        <end position="142"/>
    </location>
</feature>
<evidence type="ECO:0000313" key="3">
    <source>
        <dbReference type="Proteomes" id="UP000266861"/>
    </source>
</evidence>
<accession>A0A397HM50</accession>